<dbReference type="EMBL" id="AP018930">
    <property type="protein sequence ID" value="BBG25721.1"/>
    <property type="molecule type" value="Genomic_DNA"/>
</dbReference>
<dbReference type="EMBL" id="AP018929">
    <property type="protein sequence ID" value="BBG22960.1"/>
    <property type="molecule type" value="Genomic_DNA"/>
</dbReference>
<dbReference type="Proteomes" id="UP000322983">
    <property type="component" value="Chromosome"/>
</dbReference>
<accession>A0A510DZP9</accession>
<proteinExistence type="predicted"/>
<name>A0A510DZP9_9CREN</name>
<evidence type="ECO:0000313" key="4">
    <source>
        <dbReference type="Proteomes" id="UP000325030"/>
    </source>
</evidence>
<protein>
    <submittedName>
        <fullName evidence="2">Uncharacterized protein</fullName>
    </submittedName>
</protein>
<dbReference type="OrthoDB" id="34186at2157"/>
<reference evidence="4" key="1">
    <citation type="submission" date="2018-09" db="EMBL/GenBank/DDBJ databases">
        <title>Complete Genome Sequencing of Sulfolobus sp. JCM 16834.</title>
        <authorList>
            <person name="Kato S."/>
            <person name="Itoh T."/>
            <person name="Ohkuma M."/>
        </authorList>
    </citation>
    <scope>NUCLEOTIDE SEQUENCE [LARGE SCALE GENOMIC DNA]</scope>
    <source>
        <strain evidence="4">IC-007</strain>
    </source>
</reference>
<dbReference type="GeneID" id="41716734"/>
<gene>
    <name evidence="1" type="ORF">IC006_0244</name>
    <name evidence="2" type="ORF">IC007_0226</name>
</gene>
<reference evidence="2 3" key="2">
    <citation type="journal article" date="2020" name="Int. J. Syst. Evol. Microbiol.">
        <title>Sulfuracidifex tepidarius gen. nov., sp. nov. and transfer of Sulfolobus metallicus Huber and Stetter 1992 to the genus Sulfuracidifex as Sulfuracidifex metallicus comb. nov.</title>
        <authorList>
            <person name="Itoh T."/>
            <person name="Miura T."/>
            <person name="Sakai H.D."/>
            <person name="Kato S."/>
            <person name="Ohkuma M."/>
            <person name="Takashina T."/>
        </authorList>
    </citation>
    <scope>NUCLEOTIDE SEQUENCE</scope>
    <source>
        <strain evidence="1 3">IC-006</strain>
        <strain evidence="2">IC-007</strain>
    </source>
</reference>
<dbReference type="KEGG" id="step:IC006_0244"/>
<evidence type="ECO:0000313" key="3">
    <source>
        <dbReference type="Proteomes" id="UP000322983"/>
    </source>
</evidence>
<sequence length="184" mass="20548">MKIGLLKDVNGNLSNLANSVSFVTINGREEDVHLTYEKLERIRRTDVLIGRSFLGGERELLSQCTDLLVDLDPLKDIEIKAGKVQVGKFGLCVEGSCVKVSHIIPIRDGVFSEVSVVDLLDLGIMKEVHRVIKKRGVMRLFIRDKSWGGPEPKRVVGYIEAAKFVVMNVKAHGIVWEYVCKSLS</sequence>
<accession>A0A510DS51</accession>
<dbReference type="Proteomes" id="UP000325030">
    <property type="component" value="Chromosome"/>
</dbReference>
<dbReference type="AlphaFoldDB" id="A0A510DZP9"/>
<dbReference type="RefSeq" id="WP_054846914.1">
    <property type="nucleotide sequence ID" value="NZ_AP018929.1"/>
</dbReference>
<evidence type="ECO:0000313" key="1">
    <source>
        <dbReference type="EMBL" id="BBG22960.1"/>
    </source>
</evidence>
<keyword evidence="3" id="KW-1185">Reference proteome</keyword>
<evidence type="ECO:0000313" key="2">
    <source>
        <dbReference type="EMBL" id="BBG25721.1"/>
    </source>
</evidence>
<organism evidence="2 4">
    <name type="scientific">Sulfuracidifex tepidarius</name>
    <dbReference type="NCBI Taxonomy" id="1294262"/>
    <lineage>
        <taxon>Archaea</taxon>
        <taxon>Thermoproteota</taxon>
        <taxon>Thermoprotei</taxon>
        <taxon>Sulfolobales</taxon>
        <taxon>Sulfolobaceae</taxon>
        <taxon>Sulfuracidifex</taxon>
    </lineage>
</organism>